<gene>
    <name evidence="3" type="ORF">N0V87_008673</name>
</gene>
<dbReference type="PANTHER" id="PTHR24148:SF73">
    <property type="entry name" value="HET DOMAIN PROTEIN (AFU_ORTHOLOGUE AFUA_8G01020)"/>
    <property type="match status" value="1"/>
</dbReference>
<evidence type="ECO:0000259" key="2">
    <source>
        <dbReference type="Pfam" id="PF06985"/>
    </source>
</evidence>
<dbReference type="InterPro" id="IPR010730">
    <property type="entry name" value="HET"/>
</dbReference>
<protein>
    <recommendedName>
        <fullName evidence="2">Heterokaryon incompatibility domain-containing protein</fullName>
    </recommendedName>
</protein>
<organism evidence="3 4">
    <name type="scientific">Didymella glomerata</name>
    <dbReference type="NCBI Taxonomy" id="749621"/>
    <lineage>
        <taxon>Eukaryota</taxon>
        <taxon>Fungi</taxon>
        <taxon>Dikarya</taxon>
        <taxon>Ascomycota</taxon>
        <taxon>Pezizomycotina</taxon>
        <taxon>Dothideomycetes</taxon>
        <taxon>Pleosporomycetidae</taxon>
        <taxon>Pleosporales</taxon>
        <taxon>Pleosporineae</taxon>
        <taxon>Didymellaceae</taxon>
        <taxon>Didymella</taxon>
    </lineage>
</organism>
<dbReference type="PANTHER" id="PTHR24148">
    <property type="entry name" value="ANKYRIN REPEAT DOMAIN-CONTAINING PROTEIN 39 HOMOLOG-RELATED"/>
    <property type="match status" value="1"/>
</dbReference>
<dbReference type="OrthoDB" id="5386682at2759"/>
<dbReference type="InterPro" id="IPR052895">
    <property type="entry name" value="HetReg/Transcr_Mod"/>
</dbReference>
<sequence length="227" mass="26320">MPEKRAREESPDERAARRDREEAVSGSQAPTTAEIQSANSQDFYASLDLTTNSIRLIRIRPELSSDGLIQCDMRLGNTEDTYTCLSYVWGEEPASHSIRIVNNLKTIRPNLYDFLKQARRLHHSKWLWIDTLCIDQSNIDERNHQVQQMGSIYKRAEGVISWLGNDEAVIRCLDLDADRDDRDTYEFTYLPYWKRAWITQEIALARHVVLMAGPRNVELMDAAEFEL</sequence>
<reference evidence="3" key="1">
    <citation type="submission" date="2022-10" db="EMBL/GenBank/DDBJ databases">
        <title>Tapping the CABI collections for fungal endophytes: first genome assemblies for Collariella, Neodidymelliopsis, Ascochyta clinopodiicola, Didymella pomorum, Didymosphaeria variabile, Neocosmospora piperis and Neocucurbitaria cava.</title>
        <authorList>
            <person name="Hill R."/>
        </authorList>
    </citation>
    <scope>NUCLEOTIDE SEQUENCE</scope>
    <source>
        <strain evidence="3">IMI 360193</strain>
    </source>
</reference>
<evidence type="ECO:0000313" key="3">
    <source>
        <dbReference type="EMBL" id="KAJ4332052.1"/>
    </source>
</evidence>
<accession>A0A9W8WSL2</accession>
<evidence type="ECO:0000313" key="4">
    <source>
        <dbReference type="Proteomes" id="UP001140562"/>
    </source>
</evidence>
<keyword evidence="4" id="KW-1185">Reference proteome</keyword>
<comment type="caution">
    <text evidence="3">The sequence shown here is derived from an EMBL/GenBank/DDBJ whole genome shotgun (WGS) entry which is preliminary data.</text>
</comment>
<feature type="compositionally biased region" description="Basic and acidic residues" evidence="1">
    <location>
        <begin position="1"/>
        <end position="23"/>
    </location>
</feature>
<name>A0A9W8WSL2_9PLEO</name>
<dbReference type="Proteomes" id="UP001140562">
    <property type="component" value="Unassembled WGS sequence"/>
</dbReference>
<feature type="compositionally biased region" description="Polar residues" evidence="1">
    <location>
        <begin position="25"/>
        <end position="34"/>
    </location>
</feature>
<feature type="domain" description="Heterokaryon incompatibility" evidence="2">
    <location>
        <begin position="82"/>
        <end position="169"/>
    </location>
</feature>
<feature type="region of interest" description="Disordered" evidence="1">
    <location>
        <begin position="1"/>
        <end position="34"/>
    </location>
</feature>
<dbReference type="AlphaFoldDB" id="A0A9W8WSL2"/>
<dbReference type="EMBL" id="JAPEUV010000129">
    <property type="protein sequence ID" value="KAJ4332052.1"/>
    <property type="molecule type" value="Genomic_DNA"/>
</dbReference>
<dbReference type="Pfam" id="PF06985">
    <property type="entry name" value="HET"/>
    <property type="match status" value="1"/>
</dbReference>
<evidence type="ECO:0000256" key="1">
    <source>
        <dbReference type="SAM" id="MobiDB-lite"/>
    </source>
</evidence>
<proteinExistence type="predicted"/>